<dbReference type="Proteomes" id="UP000031668">
    <property type="component" value="Unassembled WGS sequence"/>
</dbReference>
<reference evidence="1 2" key="1">
    <citation type="journal article" date="2014" name="Genome Biol. Evol.">
        <title>The genome of the myxosporean Thelohanellus kitauei shows adaptations to nutrient acquisition within its fish host.</title>
        <authorList>
            <person name="Yang Y."/>
            <person name="Xiong J."/>
            <person name="Zhou Z."/>
            <person name="Huo F."/>
            <person name="Miao W."/>
            <person name="Ran C."/>
            <person name="Liu Y."/>
            <person name="Zhang J."/>
            <person name="Feng J."/>
            <person name="Wang M."/>
            <person name="Wang M."/>
            <person name="Wang L."/>
            <person name="Yao B."/>
        </authorList>
    </citation>
    <scope>NUCLEOTIDE SEQUENCE [LARGE SCALE GENOMIC DNA]</scope>
    <source>
        <strain evidence="1">Wuqing</strain>
    </source>
</reference>
<comment type="caution">
    <text evidence="1">The sequence shown here is derived from an EMBL/GenBank/DDBJ whole genome shotgun (WGS) entry which is preliminary data.</text>
</comment>
<keyword evidence="2" id="KW-1185">Reference proteome</keyword>
<evidence type="ECO:0000313" key="2">
    <source>
        <dbReference type="Proteomes" id="UP000031668"/>
    </source>
</evidence>
<proteinExistence type="predicted"/>
<dbReference type="AlphaFoldDB" id="A0A0C2MY63"/>
<name>A0A0C2MY63_THEKT</name>
<dbReference type="EMBL" id="JWZT01003512">
    <property type="protein sequence ID" value="KII66562.1"/>
    <property type="molecule type" value="Genomic_DNA"/>
</dbReference>
<evidence type="ECO:0000313" key="1">
    <source>
        <dbReference type="EMBL" id="KII66562.1"/>
    </source>
</evidence>
<organism evidence="1 2">
    <name type="scientific">Thelohanellus kitauei</name>
    <name type="common">Myxosporean</name>
    <dbReference type="NCBI Taxonomy" id="669202"/>
    <lineage>
        <taxon>Eukaryota</taxon>
        <taxon>Metazoa</taxon>
        <taxon>Cnidaria</taxon>
        <taxon>Myxozoa</taxon>
        <taxon>Myxosporea</taxon>
        <taxon>Bivalvulida</taxon>
        <taxon>Platysporina</taxon>
        <taxon>Myxobolidae</taxon>
        <taxon>Thelohanellus</taxon>
    </lineage>
</organism>
<dbReference type="OrthoDB" id="10054162at2759"/>
<protein>
    <submittedName>
        <fullName evidence="1">Uncharacterized protein</fullName>
    </submittedName>
</protein>
<sequence length="133" mass="15353">MEDSIIQSDERHIFSEFLMYFEDTFIGGFSRQGRLNPLFNITLWNQRNRVMNSLPTTNNNIEGWHRAFSSIVSAHHPNIFAFLSALKLENSLTDHKIDIAIINTDVQGQRGGRYDCITNQIISIIENRKICPI</sequence>
<gene>
    <name evidence="1" type="ORF">RF11_16024</name>
</gene>
<accession>A0A0C2MY63</accession>